<dbReference type="Proteomes" id="UP000242258">
    <property type="component" value="Unassembled WGS sequence"/>
</dbReference>
<evidence type="ECO:0000313" key="2">
    <source>
        <dbReference type="EMBL" id="OEY69662.1"/>
    </source>
</evidence>
<evidence type="ECO:0000259" key="1">
    <source>
        <dbReference type="Pfam" id="PF21095"/>
    </source>
</evidence>
<accession>A0A1E7Q642</accession>
<dbReference type="STRING" id="1628148.BI198_08910"/>
<dbReference type="EMBL" id="MKEK01000001">
    <property type="protein sequence ID" value="OEY69662.1"/>
    <property type="molecule type" value="Genomic_DNA"/>
</dbReference>
<dbReference type="PANTHER" id="PTHR38447">
    <property type="entry name" value="TRANSCRIPTION FACTOR YDEB-RELATED"/>
    <property type="match status" value="1"/>
</dbReference>
<keyword evidence="3" id="KW-1185">Reference proteome</keyword>
<dbReference type="InterPro" id="IPR052531">
    <property type="entry name" value="CarD-like_regulator"/>
</dbReference>
<reference evidence="3" key="1">
    <citation type="submission" date="2016-09" db="EMBL/GenBank/DDBJ databases">
        <authorList>
            <person name="Wan X."/>
            <person name="Hou S."/>
        </authorList>
    </citation>
    <scope>NUCLEOTIDE SEQUENCE [LARGE SCALE GENOMIC DNA]</scope>
    <source>
        <strain evidence="3">KH87</strain>
    </source>
</reference>
<name>A0A1E7Q642_9GAMM</name>
<dbReference type="InterPro" id="IPR042215">
    <property type="entry name" value="CarD-like_C"/>
</dbReference>
<feature type="domain" description="CarD C-terminal" evidence="1">
    <location>
        <begin position="49"/>
        <end position="134"/>
    </location>
</feature>
<dbReference type="PANTHER" id="PTHR38447:SF1">
    <property type="entry name" value="RNA POLYMERASE-BINDING TRANSCRIPTION FACTOR CARD"/>
    <property type="match status" value="1"/>
</dbReference>
<sequence>MISKKSLAGESKAKFVKLYFARNGLTWQVPANNMPSTIRSIISAKEARKIISHLQNWKGKLSEQWKVRATANQAAIDKGDPYRYAEVVKGLTAMQEHTTLSATDRKHLSLGLEFLCEEMAEALGKTQERVNELITDAISPQPTVA</sequence>
<evidence type="ECO:0000313" key="3">
    <source>
        <dbReference type="Proteomes" id="UP000242258"/>
    </source>
</evidence>
<dbReference type="Pfam" id="PF21095">
    <property type="entry name" value="CarD_C"/>
    <property type="match status" value="1"/>
</dbReference>
<dbReference type="GO" id="GO:0009303">
    <property type="term" value="P:rRNA transcription"/>
    <property type="evidence" value="ECO:0007669"/>
    <property type="project" value="TreeGrafter"/>
</dbReference>
<organism evidence="2 3">
    <name type="scientific">Rheinheimera salexigens</name>
    <dbReference type="NCBI Taxonomy" id="1628148"/>
    <lineage>
        <taxon>Bacteria</taxon>
        <taxon>Pseudomonadati</taxon>
        <taxon>Pseudomonadota</taxon>
        <taxon>Gammaproteobacteria</taxon>
        <taxon>Chromatiales</taxon>
        <taxon>Chromatiaceae</taxon>
        <taxon>Rheinheimera</taxon>
    </lineage>
</organism>
<gene>
    <name evidence="2" type="ORF">BI198_08910</name>
</gene>
<comment type="caution">
    <text evidence="2">The sequence shown here is derived from an EMBL/GenBank/DDBJ whole genome shotgun (WGS) entry which is preliminary data.</text>
</comment>
<dbReference type="Gene3D" id="1.20.58.1290">
    <property type="entry name" value="CarD-like, C-terminal domain"/>
    <property type="match status" value="1"/>
</dbReference>
<dbReference type="AlphaFoldDB" id="A0A1E7Q642"/>
<protein>
    <recommendedName>
        <fullName evidence="1">CarD C-terminal domain-containing protein</fullName>
    </recommendedName>
</protein>
<proteinExistence type="predicted"/>
<dbReference type="InterPro" id="IPR048792">
    <property type="entry name" value="CarD_C"/>
</dbReference>